<dbReference type="EMBL" id="JANCYU010000009">
    <property type="protein sequence ID" value="KAK4522925.1"/>
    <property type="molecule type" value="Genomic_DNA"/>
</dbReference>
<dbReference type="InterPro" id="IPR041698">
    <property type="entry name" value="Methyltransf_25"/>
</dbReference>
<organism evidence="2 3">
    <name type="scientific">Galdieria yellowstonensis</name>
    <dbReference type="NCBI Taxonomy" id="3028027"/>
    <lineage>
        <taxon>Eukaryota</taxon>
        <taxon>Rhodophyta</taxon>
        <taxon>Bangiophyceae</taxon>
        <taxon>Galdieriales</taxon>
        <taxon>Galdieriaceae</taxon>
        <taxon>Galdieria</taxon>
    </lineage>
</organism>
<dbReference type="Gene3D" id="3.40.50.150">
    <property type="entry name" value="Vaccinia Virus protein VP39"/>
    <property type="match status" value="1"/>
</dbReference>
<dbReference type="PANTHER" id="PTHR42912:SF80">
    <property type="entry name" value="METHYLTRANSFERASE DOMAIN-CONTAINING PROTEIN"/>
    <property type="match status" value="1"/>
</dbReference>
<name>A0AAV9I423_9RHOD</name>
<gene>
    <name evidence="2" type="ORF">GAYE_PCTG32G0815</name>
</gene>
<comment type="caution">
    <text evidence="2">The sequence shown here is derived from an EMBL/GenBank/DDBJ whole genome shotgun (WGS) entry which is preliminary data.</text>
</comment>
<dbReference type="Pfam" id="PF13649">
    <property type="entry name" value="Methyltransf_25"/>
    <property type="match status" value="1"/>
</dbReference>
<dbReference type="InterPro" id="IPR029063">
    <property type="entry name" value="SAM-dependent_MTases_sf"/>
</dbReference>
<dbReference type="PANTHER" id="PTHR42912">
    <property type="entry name" value="METHYLTRANSFERASE"/>
    <property type="match status" value="1"/>
</dbReference>
<keyword evidence="3" id="KW-1185">Reference proteome</keyword>
<evidence type="ECO:0000313" key="3">
    <source>
        <dbReference type="Proteomes" id="UP001300502"/>
    </source>
</evidence>
<dbReference type="AlphaFoldDB" id="A0AAV9I423"/>
<dbReference type="CDD" id="cd02440">
    <property type="entry name" value="AdoMet_MTases"/>
    <property type="match status" value="1"/>
</dbReference>
<dbReference type="InterPro" id="IPR050508">
    <property type="entry name" value="Methyltransf_Superfamily"/>
</dbReference>
<protein>
    <recommendedName>
        <fullName evidence="1">Methyltransferase domain-containing protein</fullName>
    </recommendedName>
</protein>
<evidence type="ECO:0000313" key="2">
    <source>
        <dbReference type="EMBL" id="KAK4522925.1"/>
    </source>
</evidence>
<sequence length="369" mass="42603">MNGGAFVSPPTWSFQHGLYIQQTRKRWRNNKRLSRNKYYLRCQVANIHKKSIVEKLANWLVETPLIVPLWYGARKMMTDTAENLGIKWREEVKQLAQSRTDWEEVLRSVCNQNISIPRYYSTKGDFFKGGVSFHGYPAGNLCWEAAFEQHLASQAVGARNFEEAGILGEQVFRGKYASFLLQHVSEKLLQSPHCSILDVGCGTGTSSVDLKQIFPRAKITGIDLSPYMIAVARHRFASYDIEFLHDLAEATQMQDESFDLVSMCLLIHELPYEATKAVFREAYRVLKEDGYLAIFEMDPSWEGNRKLRQMPIVFTLMRSTEPYLEEYFYRVAPCVKELLEEAGFHFIHRQQGLSKRGHLALIAQKKKKE</sequence>
<dbReference type="GO" id="GO:0008168">
    <property type="term" value="F:methyltransferase activity"/>
    <property type="evidence" value="ECO:0007669"/>
    <property type="project" value="TreeGrafter"/>
</dbReference>
<proteinExistence type="predicted"/>
<dbReference type="SUPFAM" id="SSF53335">
    <property type="entry name" value="S-adenosyl-L-methionine-dependent methyltransferases"/>
    <property type="match status" value="1"/>
</dbReference>
<reference evidence="2 3" key="1">
    <citation type="submission" date="2022-07" db="EMBL/GenBank/DDBJ databases">
        <title>Genome-wide signatures of adaptation to extreme environments.</title>
        <authorList>
            <person name="Cho C.H."/>
            <person name="Yoon H.S."/>
        </authorList>
    </citation>
    <scope>NUCLEOTIDE SEQUENCE [LARGE SCALE GENOMIC DNA]</scope>
    <source>
        <strain evidence="2 3">108.79 E11</strain>
    </source>
</reference>
<evidence type="ECO:0000259" key="1">
    <source>
        <dbReference type="Pfam" id="PF13649"/>
    </source>
</evidence>
<dbReference type="Proteomes" id="UP001300502">
    <property type="component" value="Unassembled WGS sequence"/>
</dbReference>
<feature type="domain" description="Methyltransferase" evidence="1">
    <location>
        <begin position="196"/>
        <end position="290"/>
    </location>
</feature>
<accession>A0AAV9I423</accession>